<comment type="caution">
    <text evidence="3">The sequence shown here is derived from an EMBL/GenBank/DDBJ whole genome shotgun (WGS) entry which is preliminary data.</text>
</comment>
<dbReference type="AlphaFoldDB" id="A0A9E4K970"/>
<reference evidence="3" key="1">
    <citation type="journal article" date="2021" name="Proc. Natl. Acad. Sci. U.S.A.">
        <title>Global biogeography of chemosynthetic symbionts reveals both localized and globally distributed symbiont groups. .</title>
        <authorList>
            <person name="Osvatic J.T."/>
            <person name="Wilkins L.G.E."/>
            <person name="Leibrecht L."/>
            <person name="Leray M."/>
            <person name="Zauner S."/>
            <person name="Polzin J."/>
            <person name="Camacho Y."/>
            <person name="Gros O."/>
            <person name="van Gils J.A."/>
            <person name="Eisen J.A."/>
            <person name="Petersen J.M."/>
            <person name="Yuen B."/>
        </authorList>
    </citation>
    <scope>NUCLEOTIDE SEQUENCE</scope>
    <source>
        <strain evidence="3">MAGclacostrist064TRANS</strain>
    </source>
</reference>
<feature type="domain" description="Ice-binding protein C-terminal" evidence="2">
    <location>
        <begin position="61"/>
        <end position="82"/>
    </location>
</feature>
<proteinExistence type="predicted"/>
<protein>
    <submittedName>
        <fullName evidence="3">PEP-CTERM sorting domain-containing protein</fullName>
    </submittedName>
</protein>
<dbReference type="EMBL" id="JAEPCM010000010">
    <property type="protein sequence ID" value="MCG7944741.1"/>
    <property type="molecule type" value="Genomic_DNA"/>
</dbReference>
<evidence type="ECO:0000313" key="3">
    <source>
        <dbReference type="EMBL" id="MCG7944741.1"/>
    </source>
</evidence>
<feature type="signal peptide" evidence="1">
    <location>
        <begin position="1"/>
        <end position="22"/>
    </location>
</feature>
<evidence type="ECO:0000259" key="2">
    <source>
        <dbReference type="Pfam" id="PF07589"/>
    </source>
</evidence>
<dbReference type="Proteomes" id="UP000886667">
    <property type="component" value="Unassembled WGS sequence"/>
</dbReference>
<organism evidence="3 4">
    <name type="scientific">Candidatus Thiodiazotropha taylori</name>
    <dbReference type="NCBI Taxonomy" id="2792791"/>
    <lineage>
        <taxon>Bacteria</taxon>
        <taxon>Pseudomonadati</taxon>
        <taxon>Pseudomonadota</taxon>
        <taxon>Gammaproteobacteria</taxon>
        <taxon>Chromatiales</taxon>
        <taxon>Sedimenticolaceae</taxon>
        <taxon>Candidatus Thiodiazotropha</taxon>
    </lineage>
</organism>
<gene>
    <name evidence="3" type="ORF">JAZ07_00180</name>
</gene>
<evidence type="ECO:0000313" key="4">
    <source>
        <dbReference type="Proteomes" id="UP000886667"/>
    </source>
</evidence>
<sequence>MKRVITTTVLIGALCSSMMSQALPIYRGEVGADMDSRTGWEGVNPVETYKVKNPTGEFHVTVPEPSTLALLGLGMIWIGTRRFISRRRK</sequence>
<name>A0A9E4K970_9GAMM</name>
<dbReference type="NCBIfam" id="TIGR02595">
    <property type="entry name" value="PEP_CTERM"/>
    <property type="match status" value="1"/>
</dbReference>
<feature type="chain" id="PRO_5038695796" evidence="1">
    <location>
        <begin position="23"/>
        <end position="89"/>
    </location>
</feature>
<dbReference type="Pfam" id="PF07589">
    <property type="entry name" value="PEP-CTERM"/>
    <property type="match status" value="1"/>
</dbReference>
<keyword evidence="1" id="KW-0732">Signal</keyword>
<dbReference type="InterPro" id="IPR013424">
    <property type="entry name" value="Ice-binding_C"/>
</dbReference>
<evidence type="ECO:0000256" key="1">
    <source>
        <dbReference type="SAM" id="SignalP"/>
    </source>
</evidence>
<accession>A0A9E4K970</accession>